<evidence type="ECO:0008006" key="3">
    <source>
        <dbReference type="Google" id="ProtNLM"/>
    </source>
</evidence>
<dbReference type="RefSeq" id="WP_215818207.1">
    <property type="nucleotide sequence ID" value="NZ_JAGSOY010000004.1"/>
</dbReference>
<reference evidence="1 2" key="1">
    <citation type="submission" date="2021-04" db="EMBL/GenBank/DDBJ databases">
        <authorList>
            <person name="Pira H."/>
            <person name="Risdian C."/>
            <person name="Wink J."/>
        </authorList>
    </citation>
    <scope>NUCLEOTIDE SEQUENCE [LARGE SCALE GENOMIC DNA]</scope>
    <source>
        <strain evidence="1 2">WH53</strain>
    </source>
</reference>
<organism evidence="1 2">
    <name type="scientific">Zooshikella harenae</name>
    <dbReference type="NCBI Taxonomy" id="2827238"/>
    <lineage>
        <taxon>Bacteria</taxon>
        <taxon>Pseudomonadati</taxon>
        <taxon>Pseudomonadota</taxon>
        <taxon>Gammaproteobacteria</taxon>
        <taxon>Oceanospirillales</taxon>
        <taxon>Zooshikellaceae</taxon>
        <taxon>Zooshikella</taxon>
    </lineage>
</organism>
<comment type="caution">
    <text evidence="1">The sequence shown here is derived from an EMBL/GenBank/DDBJ whole genome shotgun (WGS) entry which is preliminary data.</text>
</comment>
<protein>
    <recommendedName>
        <fullName evidence="3">Flavodoxin domain-containing protein</fullName>
    </recommendedName>
</protein>
<evidence type="ECO:0000313" key="1">
    <source>
        <dbReference type="EMBL" id="MBU2710045.1"/>
    </source>
</evidence>
<sequence>MATITVVSSCLAKQSQYWVHTIVERLAAEHFTIEQQRPSLSAISPPHRKVILVCETSISDVAPIGYQMLFDEISQVSPILAGLHYGVIVFTPLTVMKHVGHCSTTLIDEHLLELYAKRILEPLKLKLDQTERVDRKLSAWLSRWLANTQVPQHIQCYS</sequence>
<dbReference type="Proteomes" id="UP000690515">
    <property type="component" value="Unassembled WGS sequence"/>
</dbReference>
<evidence type="ECO:0000313" key="2">
    <source>
        <dbReference type="Proteomes" id="UP000690515"/>
    </source>
</evidence>
<accession>A0ABS5Z7M0</accession>
<proteinExistence type="predicted"/>
<gene>
    <name evidence="1" type="ORF">KCG35_03145</name>
</gene>
<dbReference type="EMBL" id="JAGSOY010000004">
    <property type="protein sequence ID" value="MBU2710045.1"/>
    <property type="molecule type" value="Genomic_DNA"/>
</dbReference>
<name>A0ABS5Z7M0_9GAMM</name>
<keyword evidence="2" id="KW-1185">Reference proteome</keyword>